<keyword evidence="2" id="KW-1185">Reference proteome</keyword>
<protein>
    <submittedName>
        <fullName evidence="1">Uncharacterized protein</fullName>
    </submittedName>
</protein>
<evidence type="ECO:0000313" key="2">
    <source>
        <dbReference type="Proteomes" id="UP000653730"/>
    </source>
</evidence>
<sequence length="103" mass="11800">VASSSFKYNVLDKKGRKFRNHRTRDAKEKAFELGIEAKAESFVTLTLGKNFGRQDNFESDFYFSGVNLKIKIKMGYKGTDKDLKLLPDVNKTFDVIKNKGEVE</sequence>
<evidence type="ECO:0000313" key="1">
    <source>
        <dbReference type="EMBL" id="MBC9797028.1"/>
    </source>
</evidence>
<dbReference type="EMBL" id="JACVDC010000044">
    <property type="protein sequence ID" value="MBC9797028.1"/>
    <property type="molecule type" value="Genomic_DNA"/>
</dbReference>
<feature type="non-terminal residue" evidence="1">
    <location>
        <position position="1"/>
    </location>
</feature>
<accession>A0A926JTM2</accession>
<comment type="caution">
    <text evidence="1">The sequence shown here is derived from an EMBL/GenBank/DDBJ whole genome shotgun (WGS) entry which is preliminary data.</text>
</comment>
<dbReference type="AlphaFoldDB" id="A0A926JTM2"/>
<proteinExistence type="predicted"/>
<dbReference type="RefSeq" id="WP_187966168.1">
    <property type="nucleotide sequence ID" value="NZ_JACVDC010000044.1"/>
</dbReference>
<organism evidence="1 2">
    <name type="scientific">Sinomicrobium weinanense</name>
    <dbReference type="NCBI Taxonomy" id="2842200"/>
    <lineage>
        <taxon>Bacteria</taxon>
        <taxon>Pseudomonadati</taxon>
        <taxon>Bacteroidota</taxon>
        <taxon>Flavobacteriia</taxon>
        <taxon>Flavobacteriales</taxon>
        <taxon>Flavobacteriaceae</taxon>
        <taxon>Sinomicrobium</taxon>
    </lineage>
</organism>
<gene>
    <name evidence="1" type="ORF">IBL28_13700</name>
</gene>
<reference evidence="1 2" key="1">
    <citation type="submission" date="2020-09" db="EMBL/GenBank/DDBJ databases">
        <title>Sinomicrobium weinanense sp. nov., a halophilic bacteria isolated from saline-alkali soil.</title>
        <authorList>
            <person name="Wu P."/>
            <person name="Ren H."/>
            <person name="Mei Y."/>
            <person name="Liang Y."/>
            <person name="Chen Z."/>
        </authorList>
    </citation>
    <scope>NUCLEOTIDE SEQUENCE [LARGE SCALE GENOMIC DNA]</scope>
    <source>
        <strain evidence="1 2">FJxs</strain>
    </source>
</reference>
<name>A0A926JTM2_9FLAO</name>
<dbReference type="Proteomes" id="UP000653730">
    <property type="component" value="Unassembled WGS sequence"/>
</dbReference>